<dbReference type="PANTHER" id="PTHR12788">
    <property type="entry name" value="PROTEIN-TYROSINE SULFOTRANSFERASE 2"/>
    <property type="match status" value="1"/>
</dbReference>
<gene>
    <name evidence="3" type="ORF">B5D82_00640</name>
</gene>
<dbReference type="InterPro" id="IPR019734">
    <property type="entry name" value="TPR_rpt"/>
</dbReference>
<feature type="repeat" description="TPR" evidence="2">
    <location>
        <begin position="145"/>
        <end position="178"/>
    </location>
</feature>
<evidence type="ECO:0000256" key="1">
    <source>
        <dbReference type="ARBA" id="ARBA00022679"/>
    </source>
</evidence>
<dbReference type="SUPFAM" id="SSF52540">
    <property type="entry name" value="P-loop containing nucleoside triphosphate hydrolases"/>
    <property type="match status" value="1"/>
</dbReference>
<dbReference type="Gene3D" id="3.40.50.300">
    <property type="entry name" value="P-loop containing nucleotide triphosphate hydrolases"/>
    <property type="match status" value="1"/>
</dbReference>
<dbReference type="OrthoDB" id="9815894at2"/>
<dbReference type="SMART" id="SM00028">
    <property type="entry name" value="TPR"/>
    <property type="match status" value="5"/>
</dbReference>
<dbReference type="AlphaFoldDB" id="A0A222G3M9"/>
<dbReference type="InterPro" id="IPR011990">
    <property type="entry name" value="TPR-like_helical_dom_sf"/>
</dbReference>
<proteinExistence type="predicted"/>
<dbReference type="Proteomes" id="UP000202259">
    <property type="component" value="Chromosome"/>
</dbReference>
<keyword evidence="4" id="KW-1185">Reference proteome</keyword>
<dbReference type="Pfam" id="PF13469">
    <property type="entry name" value="Sulfotransfer_3"/>
    <property type="match status" value="1"/>
</dbReference>
<accession>A0A222G3M9</accession>
<dbReference type="GO" id="GO:0008476">
    <property type="term" value="F:protein-tyrosine sulfotransferase activity"/>
    <property type="evidence" value="ECO:0007669"/>
    <property type="project" value="InterPro"/>
</dbReference>
<sequence>MANADNNIAEQTFEQVLQQVKNKQYINAEKACRQLLLTFPQYIPAWQLLSQIQLMNKQPKDALDSINKILQLNPDDIPTKLKKIKCLHACEKFKEAKDLALKVYALAPENSEWCGVLGACLSSLKLYPQALQLYLDLVQRGHKSASLFYNIATIERFLGNMPAAESALNKAIEFNPQDYEAIALRSDIITQKTDNNHIKQLQELLEQGIKEPKNSVKINYALAKELEDIGNYQASFRYLKAGADIRREHMQYDAEKETQTIARVMQSFNQSWRNNTAKGSSKQAPIFIIGLPRTGTTLVERILESHSEVTSAGELNNFATTLVDLCQRLKHETKDKSADLVALSQNVDFDQLGKAYVTSIAELVPAEDRLIDKMPLNFLYAGLIHQALPNAKIIHLRRHPLDTCYAIYKKLFKNSYAFSYNLEEIANYYIAYDKLMQHWHELMPGVIYDIEYEQLVNHSEAETKRLLAFCDLPWQAQCLRFYDNKSASTTASAAQVRQPIYNHSVAKWRHYEKELMPLIQRLKAAKIKL</sequence>
<dbReference type="KEGG" id="cber:B5D82_00640"/>
<dbReference type="SUPFAM" id="SSF48452">
    <property type="entry name" value="TPR-like"/>
    <property type="match status" value="2"/>
</dbReference>
<evidence type="ECO:0000256" key="2">
    <source>
        <dbReference type="PROSITE-ProRule" id="PRU00339"/>
    </source>
</evidence>
<name>A0A222G3M9_9GAMM</name>
<dbReference type="RefSeq" id="WP_081148396.1">
    <property type="nucleotide sequence ID" value="NZ_CP020465.1"/>
</dbReference>
<keyword evidence="2" id="KW-0802">TPR repeat</keyword>
<dbReference type="PROSITE" id="PS50005">
    <property type="entry name" value="TPR"/>
    <property type="match status" value="2"/>
</dbReference>
<dbReference type="InterPro" id="IPR026634">
    <property type="entry name" value="TPST-like"/>
</dbReference>
<reference evidence="3 4" key="1">
    <citation type="submission" date="2017-08" db="EMBL/GenBank/DDBJ databases">
        <title>Complete genome of Colwellia sp. NB097-1, a psychrophile bacterium ioslated from Bering Sea.</title>
        <authorList>
            <person name="Chen X."/>
        </authorList>
    </citation>
    <scope>NUCLEOTIDE SEQUENCE [LARGE SCALE GENOMIC DNA]</scope>
    <source>
        <strain evidence="3 4">NB097-1</strain>
    </source>
</reference>
<organism evidence="3 4">
    <name type="scientific">Cognaticolwellia beringensis</name>
    <dbReference type="NCBI Taxonomy" id="1967665"/>
    <lineage>
        <taxon>Bacteria</taxon>
        <taxon>Pseudomonadati</taxon>
        <taxon>Pseudomonadota</taxon>
        <taxon>Gammaproteobacteria</taxon>
        <taxon>Alteromonadales</taxon>
        <taxon>Colwelliaceae</taxon>
        <taxon>Cognaticolwellia</taxon>
    </lineage>
</organism>
<dbReference type="PANTHER" id="PTHR12788:SF10">
    <property type="entry name" value="PROTEIN-TYROSINE SULFOTRANSFERASE"/>
    <property type="match status" value="1"/>
</dbReference>
<feature type="repeat" description="TPR" evidence="2">
    <location>
        <begin position="43"/>
        <end position="76"/>
    </location>
</feature>
<dbReference type="Gene3D" id="1.25.40.10">
    <property type="entry name" value="Tetratricopeptide repeat domain"/>
    <property type="match status" value="1"/>
</dbReference>
<dbReference type="InterPro" id="IPR027417">
    <property type="entry name" value="P-loop_NTPase"/>
</dbReference>
<evidence type="ECO:0000313" key="4">
    <source>
        <dbReference type="Proteomes" id="UP000202259"/>
    </source>
</evidence>
<dbReference type="Pfam" id="PF13181">
    <property type="entry name" value="TPR_8"/>
    <property type="match status" value="1"/>
</dbReference>
<dbReference type="EMBL" id="CP020465">
    <property type="protein sequence ID" value="ASP46409.1"/>
    <property type="molecule type" value="Genomic_DNA"/>
</dbReference>
<evidence type="ECO:0000313" key="3">
    <source>
        <dbReference type="EMBL" id="ASP46409.1"/>
    </source>
</evidence>
<keyword evidence="1" id="KW-0808">Transferase</keyword>
<protein>
    <submittedName>
        <fullName evidence="3">Uncharacterized protein</fullName>
    </submittedName>
</protein>